<proteinExistence type="inferred from homology"/>
<dbReference type="Pfam" id="PF04954">
    <property type="entry name" value="SIP"/>
    <property type="match status" value="1"/>
</dbReference>
<dbReference type="InterPro" id="IPR017938">
    <property type="entry name" value="Riboflavin_synthase-like_b-brl"/>
</dbReference>
<dbReference type="EMBL" id="NDFP01000011">
    <property type="protein sequence ID" value="PAL23460.1"/>
    <property type="molecule type" value="Genomic_DNA"/>
</dbReference>
<dbReference type="Gene3D" id="2.40.30.10">
    <property type="entry name" value="Translation factors"/>
    <property type="match status" value="1"/>
</dbReference>
<dbReference type="PROSITE" id="PS51384">
    <property type="entry name" value="FAD_FR"/>
    <property type="match status" value="1"/>
</dbReference>
<dbReference type="Proteomes" id="UP000216033">
    <property type="component" value="Unassembled WGS sequence"/>
</dbReference>
<accession>A0A270BF06</accession>
<reference evidence="3 4" key="1">
    <citation type="submission" date="2017-04" db="EMBL/GenBank/DDBJ databases">
        <title>Kefir bacterial isolates.</title>
        <authorList>
            <person name="Kim Y."/>
            <person name="Blasche S."/>
            <person name="Patil K.R."/>
        </authorList>
    </citation>
    <scope>NUCLEOTIDE SEQUENCE [LARGE SCALE GENOMIC DNA]</scope>
    <source>
        <strain evidence="3 4">KR-2</strain>
    </source>
</reference>
<dbReference type="RefSeq" id="WP_095351701.1">
    <property type="nucleotide sequence ID" value="NZ_NDFO01000012.1"/>
</dbReference>
<comment type="similarity">
    <text evidence="1">Belongs to the SIP oxidoreductase family.</text>
</comment>
<dbReference type="GO" id="GO:0016491">
    <property type="term" value="F:oxidoreductase activity"/>
    <property type="evidence" value="ECO:0007669"/>
    <property type="project" value="InterPro"/>
</dbReference>
<keyword evidence="4" id="KW-1185">Reference proteome</keyword>
<dbReference type="CDD" id="cd06193">
    <property type="entry name" value="siderophore_interacting"/>
    <property type="match status" value="1"/>
</dbReference>
<dbReference type="InterPro" id="IPR013113">
    <property type="entry name" value="SIP_FAD-bd"/>
</dbReference>
<dbReference type="InterPro" id="IPR017927">
    <property type="entry name" value="FAD-bd_FR_type"/>
</dbReference>
<dbReference type="PANTHER" id="PTHR30157">
    <property type="entry name" value="FERRIC REDUCTASE, NADPH-DEPENDENT"/>
    <property type="match status" value="1"/>
</dbReference>
<name>A0A270BF06_9PROT</name>
<dbReference type="PANTHER" id="PTHR30157:SF0">
    <property type="entry name" value="NADPH-DEPENDENT FERRIC-CHELATE REDUCTASE"/>
    <property type="match status" value="1"/>
</dbReference>
<dbReference type="Pfam" id="PF08021">
    <property type="entry name" value="FAD_binding_9"/>
    <property type="match status" value="1"/>
</dbReference>
<comment type="caution">
    <text evidence="3">The sequence shown here is derived from an EMBL/GenBank/DDBJ whole genome shotgun (WGS) entry which is preliminary data.</text>
</comment>
<dbReference type="SUPFAM" id="SSF63380">
    <property type="entry name" value="Riboflavin synthase domain-like"/>
    <property type="match status" value="1"/>
</dbReference>
<organism evidence="3 4">
    <name type="scientific">Acetobacter syzygii</name>
    <dbReference type="NCBI Taxonomy" id="146476"/>
    <lineage>
        <taxon>Bacteria</taxon>
        <taxon>Pseudomonadati</taxon>
        <taxon>Pseudomonadota</taxon>
        <taxon>Alphaproteobacteria</taxon>
        <taxon>Acetobacterales</taxon>
        <taxon>Acetobacteraceae</taxon>
        <taxon>Acetobacter</taxon>
    </lineage>
</organism>
<dbReference type="InterPro" id="IPR007037">
    <property type="entry name" value="SIP_rossman_dom"/>
</dbReference>
<sequence>MLKDEKGLLWPNAPTVERIRHELRRRSVRVASVEHLGPHMIRITLSGPELAGFTSASPDDHIKIFIPGPDGQEVRRDYTPRFHNADAGTLVLDFVNHSGGPAATWARAARVGDRLDIGGPKGSQIITGQIDHWLLVGDETALPAIGRRVEALPPHAQVTTLVAVPGPADEQVFATRARHNAHWVHRPLAQADQAQAVLAALAQQPIPVGTFVWVGAEAHVAKALRHHLLVERAVPAQWVKASGYWVKGQADASVRDVEQMS</sequence>
<dbReference type="STRING" id="1231343.Absy_022_053"/>
<evidence type="ECO:0000313" key="3">
    <source>
        <dbReference type="EMBL" id="PAL23460.1"/>
    </source>
</evidence>
<evidence type="ECO:0000256" key="1">
    <source>
        <dbReference type="ARBA" id="ARBA00035644"/>
    </source>
</evidence>
<dbReference type="AlphaFoldDB" id="A0A270BF06"/>
<gene>
    <name evidence="3" type="ORF">B9K05_10380</name>
</gene>
<dbReference type="OrthoDB" id="9814826at2"/>
<evidence type="ECO:0000313" key="4">
    <source>
        <dbReference type="Proteomes" id="UP000216033"/>
    </source>
</evidence>
<dbReference type="InterPro" id="IPR039261">
    <property type="entry name" value="FNR_nucleotide-bd"/>
</dbReference>
<feature type="domain" description="FAD-binding FR-type" evidence="2">
    <location>
        <begin position="23"/>
        <end position="127"/>
    </location>
</feature>
<dbReference type="Gene3D" id="3.40.50.80">
    <property type="entry name" value="Nucleotide-binding domain of ferredoxin-NADP reductase (FNR) module"/>
    <property type="match status" value="1"/>
</dbReference>
<protein>
    <submittedName>
        <fullName evidence="3">NADPH-dependent ferric siderophore reductase</fullName>
    </submittedName>
</protein>
<dbReference type="InterPro" id="IPR039374">
    <property type="entry name" value="SIP_fam"/>
</dbReference>
<evidence type="ECO:0000259" key="2">
    <source>
        <dbReference type="PROSITE" id="PS51384"/>
    </source>
</evidence>